<keyword evidence="2" id="KW-0812">Transmembrane</keyword>
<reference evidence="3 4" key="1">
    <citation type="journal article" date="2024" name="Plant J.">
        <title>Genome sequences and population genomics reveal climatic adaptation and genomic divergence between two closely related sweetgum species.</title>
        <authorList>
            <person name="Xu W.Q."/>
            <person name="Ren C.Q."/>
            <person name="Zhang X.Y."/>
            <person name="Comes H.P."/>
            <person name="Liu X.H."/>
            <person name="Li Y.G."/>
            <person name="Kettle C.J."/>
            <person name="Jalonen R."/>
            <person name="Gaisberger H."/>
            <person name="Ma Y.Z."/>
            <person name="Qiu Y.X."/>
        </authorList>
    </citation>
    <scope>NUCLEOTIDE SEQUENCE [LARGE SCALE GENOMIC DNA]</scope>
    <source>
        <strain evidence="3">Hangzhou</strain>
    </source>
</reference>
<evidence type="ECO:0000256" key="2">
    <source>
        <dbReference type="SAM" id="Phobius"/>
    </source>
</evidence>
<feature type="transmembrane region" description="Helical" evidence="2">
    <location>
        <begin position="61"/>
        <end position="80"/>
    </location>
</feature>
<sequence length="203" mass="22420">MMLSSSAVFIYIFLAMPLPSDKSNFPSYFKLAAYLNIFAAGAMMVAFMMGQYAVLQHSSGLAIATCVIGSSFFFFYYELFLRSYVALLGRETSFLDLLDKALNTFNNLLEKAIDDFQVLLFSMPMRFVIDVLNCAFVPIRILVVVAITPFLVLLFALVFAKLSPVGSEVLSASTSTPNIRMRGHGSSQSTDSHSNLPSFSFSD</sequence>
<protein>
    <submittedName>
        <fullName evidence="3">Uncharacterized protein</fullName>
    </submittedName>
</protein>
<dbReference type="Proteomes" id="UP001415857">
    <property type="component" value="Unassembled WGS sequence"/>
</dbReference>
<organism evidence="3 4">
    <name type="scientific">Liquidambar formosana</name>
    <name type="common">Formosan gum</name>
    <dbReference type="NCBI Taxonomy" id="63359"/>
    <lineage>
        <taxon>Eukaryota</taxon>
        <taxon>Viridiplantae</taxon>
        <taxon>Streptophyta</taxon>
        <taxon>Embryophyta</taxon>
        <taxon>Tracheophyta</taxon>
        <taxon>Spermatophyta</taxon>
        <taxon>Magnoliopsida</taxon>
        <taxon>eudicotyledons</taxon>
        <taxon>Gunneridae</taxon>
        <taxon>Pentapetalae</taxon>
        <taxon>Saxifragales</taxon>
        <taxon>Altingiaceae</taxon>
        <taxon>Liquidambar</taxon>
    </lineage>
</organism>
<evidence type="ECO:0000313" key="4">
    <source>
        <dbReference type="Proteomes" id="UP001415857"/>
    </source>
</evidence>
<feature type="compositionally biased region" description="Polar residues" evidence="1">
    <location>
        <begin position="185"/>
        <end position="203"/>
    </location>
</feature>
<gene>
    <name evidence="3" type="ORF">L1049_020030</name>
</gene>
<keyword evidence="4" id="KW-1185">Reference proteome</keyword>
<proteinExistence type="predicted"/>
<accession>A0AAP0XAH6</accession>
<feature type="region of interest" description="Disordered" evidence="1">
    <location>
        <begin position="179"/>
        <end position="203"/>
    </location>
</feature>
<feature type="transmembrane region" description="Helical" evidence="2">
    <location>
        <begin position="135"/>
        <end position="160"/>
    </location>
</feature>
<keyword evidence="2" id="KW-0472">Membrane</keyword>
<comment type="caution">
    <text evidence="3">The sequence shown here is derived from an EMBL/GenBank/DDBJ whole genome shotgun (WGS) entry which is preliminary data.</text>
</comment>
<evidence type="ECO:0000256" key="1">
    <source>
        <dbReference type="SAM" id="MobiDB-lite"/>
    </source>
</evidence>
<keyword evidence="2" id="KW-1133">Transmembrane helix</keyword>
<dbReference type="AlphaFoldDB" id="A0AAP0XAH6"/>
<name>A0AAP0XAH6_LIQFO</name>
<feature type="transmembrane region" description="Helical" evidence="2">
    <location>
        <begin position="32"/>
        <end position="54"/>
    </location>
</feature>
<evidence type="ECO:0000313" key="3">
    <source>
        <dbReference type="EMBL" id="KAK9292075.1"/>
    </source>
</evidence>
<dbReference type="EMBL" id="JBBPBK010000001">
    <property type="protein sequence ID" value="KAK9292075.1"/>
    <property type="molecule type" value="Genomic_DNA"/>
</dbReference>